<gene>
    <name evidence="2" type="ORF">A6A05_09445</name>
</gene>
<evidence type="ECO:0000313" key="3">
    <source>
        <dbReference type="Proteomes" id="UP000078543"/>
    </source>
</evidence>
<feature type="domain" description="DUF6538" evidence="1">
    <location>
        <begin position="11"/>
        <end position="54"/>
    </location>
</feature>
<proteinExistence type="predicted"/>
<name>A0A178MWJ3_9PROT</name>
<comment type="caution">
    <text evidence="2">The sequence shown here is derived from an EMBL/GenBank/DDBJ whole genome shotgun (WGS) entry which is preliminary data.</text>
</comment>
<evidence type="ECO:0000313" key="2">
    <source>
        <dbReference type="EMBL" id="OAN53766.1"/>
    </source>
</evidence>
<dbReference type="InterPro" id="IPR046668">
    <property type="entry name" value="DUF6538"/>
</dbReference>
<sequence length="153" mass="17340">MEEMAKRGLKNLRQRRGVYYYARRVPTDLVAIFGKAHITPVSLRTNDPAVAEVDIDALLAVDDQTRGFIQRTADQLLLRHELGALPGEDVYPSTRGEGTRYRRTINRALSLRTSNVDYRIGSRKYAWIGGVDLDDAGSKIEEDRNYKVVDIDT</sequence>
<dbReference type="Pfam" id="PF20172">
    <property type="entry name" value="DUF6538"/>
    <property type="match status" value="1"/>
</dbReference>
<reference evidence="2 3" key="1">
    <citation type="submission" date="2016-04" db="EMBL/GenBank/DDBJ databases">
        <title>Draft genome sequence of freshwater magnetotactic bacteria Magnetospirillum marisnigri SP-1 and Magnetospirillum moscoviense BB-1.</title>
        <authorList>
            <person name="Koziaeva V."/>
            <person name="Dziuba M.V."/>
            <person name="Ivanov T.M."/>
            <person name="Kuznetsov B."/>
            <person name="Grouzdev D.S."/>
        </authorList>
    </citation>
    <scope>NUCLEOTIDE SEQUENCE [LARGE SCALE GENOMIC DNA]</scope>
    <source>
        <strain evidence="2 3">BB-1</strain>
    </source>
</reference>
<dbReference type="EMBL" id="LWQU01000124">
    <property type="protein sequence ID" value="OAN53766.1"/>
    <property type="molecule type" value="Genomic_DNA"/>
</dbReference>
<keyword evidence="3" id="KW-1185">Reference proteome</keyword>
<dbReference type="STRING" id="1437059.A6A05_09445"/>
<evidence type="ECO:0000259" key="1">
    <source>
        <dbReference type="Pfam" id="PF20172"/>
    </source>
</evidence>
<dbReference type="AlphaFoldDB" id="A0A178MWJ3"/>
<protein>
    <recommendedName>
        <fullName evidence="1">DUF6538 domain-containing protein</fullName>
    </recommendedName>
</protein>
<accession>A0A178MWJ3</accession>
<dbReference type="OrthoDB" id="9784724at2"/>
<dbReference type="Proteomes" id="UP000078543">
    <property type="component" value="Unassembled WGS sequence"/>
</dbReference>
<organism evidence="2 3">
    <name type="scientific">Magnetospirillum moscoviense</name>
    <dbReference type="NCBI Taxonomy" id="1437059"/>
    <lineage>
        <taxon>Bacteria</taxon>
        <taxon>Pseudomonadati</taxon>
        <taxon>Pseudomonadota</taxon>
        <taxon>Alphaproteobacteria</taxon>
        <taxon>Rhodospirillales</taxon>
        <taxon>Rhodospirillaceae</taxon>
        <taxon>Magnetospirillum</taxon>
    </lineage>
</organism>